<protein>
    <submittedName>
        <fullName evidence="1">Uncharacterized protein</fullName>
    </submittedName>
</protein>
<dbReference type="Proteomes" id="UP000031433">
    <property type="component" value="Unassembled WGS sequence"/>
</dbReference>
<proteinExistence type="predicted"/>
<organism evidence="1 2">
    <name type="scientific">Geobacter soli</name>
    <dbReference type="NCBI Taxonomy" id="1510391"/>
    <lineage>
        <taxon>Bacteria</taxon>
        <taxon>Pseudomonadati</taxon>
        <taxon>Thermodesulfobacteriota</taxon>
        <taxon>Desulfuromonadia</taxon>
        <taxon>Geobacterales</taxon>
        <taxon>Geobacteraceae</taxon>
        <taxon>Geobacter</taxon>
    </lineage>
</organism>
<dbReference type="EMBL" id="JXBL01000001">
    <property type="protein sequence ID" value="KIE42454.1"/>
    <property type="molecule type" value="Genomic_DNA"/>
</dbReference>
<evidence type="ECO:0000313" key="2">
    <source>
        <dbReference type="Proteomes" id="UP000031433"/>
    </source>
</evidence>
<name>A0A0C1TNQ8_9BACT</name>
<sequence length="338" mass="38061">MTLDERFKLSLSRLENAEDIDALGLKTDKKGKRIADYLLFGREAILELKTLVEDAEHKVEATLDPHRSREDFPVFYGKVELDKILAYLPDGKDINEQVYGRVTRSIQKAFKSANGQIIATRTALGLDRSMGVLTILNENVDIFSPDIIAAKVSEMLTRKNEDGSYVYSQIASVVVISENHLVKLENGNPAKSIIVIDGPYADRFPNAGAITDAIMTSWATFNDAPLVKSSIKEVKELDFFTTSARKQEQEAIPLHEFWRRSYHKTPYLRGYTKEGLLAYGRQLIATIAPTMMVGGKRVSPDNTQKLMQQFGDFVEEMKQRGIDMREVQFSDGGSKEKK</sequence>
<keyword evidence="2" id="KW-1185">Reference proteome</keyword>
<reference evidence="1 2" key="1">
    <citation type="submission" date="2015-01" db="EMBL/GenBank/DDBJ databases">
        <title>Genome sequence of the anaerobic bacterium Geobacter soli GSS01, a dissimilatory Fe(III) reducer from soil.</title>
        <authorList>
            <person name="Yang G."/>
            <person name="Zhou S."/>
        </authorList>
    </citation>
    <scope>NUCLEOTIDE SEQUENCE [LARGE SCALE GENOMIC DNA]</scope>
    <source>
        <strain evidence="1 2">GSS01</strain>
    </source>
</reference>
<gene>
    <name evidence="1" type="ORF">SE37_07330</name>
</gene>
<accession>A0A0C1TNQ8</accession>
<comment type="caution">
    <text evidence="1">The sequence shown here is derived from an EMBL/GenBank/DDBJ whole genome shotgun (WGS) entry which is preliminary data.</text>
</comment>
<dbReference type="RefSeq" id="WP_039645040.1">
    <property type="nucleotide sequence ID" value="NZ_JXBL01000001.1"/>
</dbReference>
<dbReference type="AlphaFoldDB" id="A0A0C1TNQ8"/>
<evidence type="ECO:0000313" key="1">
    <source>
        <dbReference type="EMBL" id="KIE42454.1"/>
    </source>
</evidence>